<reference evidence="5" key="1">
    <citation type="submission" date="2020-06" db="EMBL/GenBank/DDBJ databases">
        <title>WGS assembly of Ceratodon purpureus strain R40.</title>
        <authorList>
            <person name="Carey S.B."/>
            <person name="Jenkins J."/>
            <person name="Shu S."/>
            <person name="Lovell J.T."/>
            <person name="Sreedasyam A."/>
            <person name="Maumus F."/>
            <person name="Tiley G.P."/>
            <person name="Fernandez-Pozo N."/>
            <person name="Barry K."/>
            <person name="Chen C."/>
            <person name="Wang M."/>
            <person name="Lipzen A."/>
            <person name="Daum C."/>
            <person name="Saski C.A."/>
            <person name="Payton A.C."/>
            <person name="Mcbreen J.C."/>
            <person name="Conrad R.E."/>
            <person name="Kollar L.M."/>
            <person name="Olsson S."/>
            <person name="Huttunen S."/>
            <person name="Landis J.B."/>
            <person name="Wickett N.J."/>
            <person name="Johnson M.G."/>
            <person name="Rensing S.A."/>
            <person name="Grimwood J."/>
            <person name="Schmutz J."/>
            <person name="Mcdaniel S.F."/>
        </authorList>
    </citation>
    <scope>NUCLEOTIDE SEQUENCE</scope>
    <source>
        <strain evidence="5">R40</strain>
    </source>
</reference>
<dbReference type="PROSITE" id="PS01183">
    <property type="entry name" value="UBIE_1"/>
    <property type="match status" value="1"/>
</dbReference>
<dbReference type="CDD" id="cd02440">
    <property type="entry name" value="AdoMet_MTases"/>
    <property type="match status" value="1"/>
</dbReference>
<evidence type="ECO:0000313" key="5">
    <source>
        <dbReference type="EMBL" id="KAG0576003.1"/>
    </source>
</evidence>
<proteinExistence type="inferred from homology"/>
<dbReference type="Gene3D" id="3.40.50.150">
    <property type="entry name" value="Vaccinia Virus protein VP39"/>
    <property type="match status" value="1"/>
</dbReference>
<keyword evidence="3 4" id="KW-0949">S-adenosyl-L-methionine</keyword>
<comment type="function">
    <text evidence="4">Involved in the biosynthesis of phylloquinone (vitamin K1). Methyltransferase required for the conversion of 2-phytyl-1,4-beta-naphthoquinol to phylloquinol.</text>
</comment>
<dbReference type="InterPro" id="IPR023576">
    <property type="entry name" value="UbiE/COQ5_MeTrFase_CS"/>
</dbReference>
<dbReference type="AlphaFoldDB" id="A0A8T0I014"/>
<organism evidence="5 6">
    <name type="scientific">Ceratodon purpureus</name>
    <name type="common">Fire moss</name>
    <name type="synonym">Dicranum purpureum</name>
    <dbReference type="NCBI Taxonomy" id="3225"/>
    <lineage>
        <taxon>Eukaryota</taxon>
        <taxon>Viridiplantae</taxon>
        <taxon>Streptophyta</taxon>
        <taxon>Embryophyta</taxon>
        <taxon>Bryophyta</taxon>
        <taxon>Bryophytina</taxon>
        <taxon>Bryopsida</taxon>
        <taxon>Dicranidae</taxon>
        <taxon>Pseudoditrichales</taxon>
        <taxon>Ditrichaceae</taxon>
        <taxon>Ceratodon</taxon>
    </lineage>
</organism>
<dbReference type="EC" id="2.1.1.329" evidence="4"/>
<name>A0A8T0I014_CERPU</name>
<evidence type="ECO:0000256" key="4">
    <source>
        <dbReference type="HAMAP-Rule" id="MF_03192"/>
    </source>
</evidence>
<keyword evidence="2 4" id="KW-0808">Transferase</keyword>
<dbReference type="PANTHER" id="PTHR43591:SF24">
    <property type="entry name" value="2-METHOXY-6-POLYPRENYL-1,4-BENZOQUINOL METHYLASE, MITOCHONDRIAL"/>
    <property type="match status" value="1"/>
</dbReference>
<dbReference type="Proteomes" id="UP000822688">
    <property type="component" value="Chromosome 5"/>
</dbReference>
<comment type="subcellular location">
    <subcellularLocation>
        <location evidence="4">Plastid</location>
        <location evidence="4">Chloroplast</location>
    </subcellularLocation>
</comment>
<accession>A0A8T0I014</accession>
<gene>
    <name evidence="4" type="primary">MENG</name>
    <name evidence="5" type="ORF">KC19_5G047800</name>
</gene>
<dbReference type="HAMAP" id="MF_01813">
    <property type="entry name" value="MenG_UbiE_methyltr"/>
    <property type="match status" value="1"/>
</dbReference>
<dbReference type="GO" id="GO:0042372">
    <property type="term" value="P:phylloquinone biosynthetic process"/>
    <property type="evidence" value="ECO:0007669"/>
    <property type="project" value="UniProtKB-UniRule"/>
</dbReference>
<dbReference type="SUPFAM" id="SSF53335">
    <property type="entry name" value="S-adenosyl-L-methionine-dependent methyltransferases"/>
    <property type="match status" value="1"/>
</dbReference>
<dbReference type="GO" id="GO:0032259">
    <property type="term" value="P:methylation"/>
    <property type="evidence" value="ECO:0007669"/>
    <property type="project" value="UniProtKB-KW"/>
</dbReference>
<sequence>MAAMMQGCGVQAIGILCSSPAVCSTSSSSSCVQLPRSSFLGGRWAHVKEMGISSCRSKVAHAGVAVRASVVEEGKVRPLVTTEQVGEAEVGQRQELFNKIAPMYDSLNDWLSLGQHRVWKRMAVAWSGAKRGDRVLDICCGSGDVSFLLAGKVKPTGSVVGLDYAQEQLDVAARRESESSFAGGRRIDWRLGDALALPFEDGSFDAVTMAYGLRNVASVPLALKEIHAVLKPGAKASILDFNRSENEDVVGFQGWMLDNLVVPVASQFGMQEEYAYLKTSIARFPTGPQQEELAISAGFSTAVHYELAGGLMGVLVLTK</sequence>
<dbReference type="InterPro" id="IPR029063">
    <property type="entry name" value="SAM-dependent_MTases_sf"/>
</dbReference>
<dbReference type="EMBL" id="CM026425">
    <property type="protein sequence ID" value="KAG0576003.1"/>
    <property type="molecule type" value="Genomic_DNA"/>
</dbReference>
<evidence type="ECO:0000256" key="3">
    <source>
        <dbReference type="ARBA" id="ARBA00022691"/>
    </source>
</evidence>
<dbReference type="InterPro" id="IPR032904">
    <property type="entry name" value="MenG"/>
</dbReference>
<keyword evidence="6" id="KW-1185">Reference proteome</keyword>
<dbReference type="Pfam" id="PF01209">
    <property type="entry name" value="Ubie_methyltran"/>
    <property type="match status" value="1"/>
</dbReference>
<dbReference type="GO" id="GO:0009507">
    <property type="term" value="C:chloroplast"/>
    <property type="evidence" value="ECO:0007669"/>
    <property type="project" value="UniProtKB-SubCell"/>
</dbReference>
<dbReference type="NCBIfam" id="NF001244">
    <property type="entry name" value="PRK00216.1-5"/>
    <property type="match status" value="1"/>
</dbReference>
<comment type="catalytic activity">
    <reaction evidence="4">
        <text>demethylphylloquinol + S-adenosyl-L-methionine = phylloquinol + S-adenosyl-L-homocysteine + H(+)</text>
        <dbReference type="Rhea" id="RHEA:40551"/>
        <dbReference type="ChEBI" id="CHEBI:15378"/>
        <dbReference type="ChEBI" id="CHEBI:28433"/>
        <dbReference type="ChEBI" id="CHEBI:57856"/>
        <dbReference type="ChEBI" id="CHEBI:59789"/>
        <dbReference type="ChEBI" id="CHEBI:87844"/>
        <dbReference type="EC" id="2.1.1.329"/>
    </reaction>
</comment>
<dbReference type="PROSITE" id="PS51608">
    <property type="entry name" value="SAM_MT_UBIE"/>
    <property type="match status" value="1"/>
</dbReference>
<dbReference type="NCBIfam" id="TIGR01934">
    <property type="entry name" value="MenG_MenH_UbiE"/>
    <property type="match status" value="1"/>
</dbReference>
<protein>
    <recommendedName>
        <fullName evidence="4">2-phytyl-1,4-beta-naphthoquinone methyltransferase, chloroplastic</fullName>
        <ecNumber evidence="4">2.1.1.329</ecNumber>
    </recommendedName>
    <alternativeName>
        <fullName evidence="4">Demethylphylloquinone methyltransferase</fullName>
    </alternativeName>
    <alternativeName>
        <fullName evidence="4">Menaquinone biosynthesis methyltransferase ubiE-like protein</fullName>
    </alternativeName>
</protein>
<keyword evidence="1 4" id="KW-0489">Methyltransferase</keyword>
<comment type="similarity">
    <text evidence="4">Belongs to the class I-like SAM-binding methyltransferase superfamily. MenG/UbiE family.</text>
</comment>
<keyword evidence="4" id="KW-0934">Plastid</keyword>
<evidence type="ECO:0000313" key="6">
    <source>
        <dbReference type="Proteomes" id="UP000822688"/>
    </source>
</evidence>
<comment type="caution">
    <text evidence="5">The sequence shown here is derived from an EMBL/GenBank/DDBJ whole genome shotgun (WGS) entry which is preliminary data.</text>
</comment>
<dbReference type="InterPro" id="IPR004033">
    <property type="entry name" value="UbiE/COQ5_MeTrFase"/>
</dbReference>
<evidence type="ECO:0000256" key="2">
    <source>
        <dbReference type="ARBA" id="ARBA00022679"/>
    </source>
</evidence>
<dbReference type="HAMAP" id="MF_01982">
    <property type="entry name" value="MenG_phylloquinone_subfam"/>
    <property type="match status" value="1"/>
</dbReference>
<keyword evidence="4" id="KW-0150">Chloroplast</keyword>
<dbReference type="PANTHER" id="PTHR43591">
    <property type="entry name" value="METHYLTRANSFERASE"/>
    <property type="match status" value="1"/>
</dbReference>
<evidence type="ECO:0000256" key="1">
    <source>
        <dbReference type="ARBA" id="ARBA00022603"/>
    </source>
</evidence>
<dbReference type="GO" id="GO:0052624">
    <property type="term" value="F:2-phytyl-1,4-naphthoquinone methyltransferase activity"/>
    <property type="evidence" value="ECO:0007669"/>
    <property type="project" value="UniProtKB-UniRule"/>
</dbReference>